<dbReference type="GO" id="GO:0005634">
    <property type="term" value="C:nucleus"/>
    <property type="evidence" value="ECO:0007669"/>
    <property type="project" value="UniProtKB-SubCell"/>
</dbReference>
<evidence type="ECO:0000256" key="5">
    <source>
        <dbReference type="ARBA" id="ARBA00022771"/>
    </source>
</evidence>
<dbReference type="FunFam" id="3.30.160.60:FF:000508">
    <property type="entry name" value="Myeloid zinc finger 1"/>
    <property type="match status" value="2"/>
</dbReference>
<evidence type="ECO:0000256" key="12">
    <source>
        <dbReference type="SAM" id="MobiDB-lite"/>
    </source>
</evidence>
<feature type="domain" description="C2H2-type" evidence="13">
    <location>
        <begin position="368"/>
        <end position="395"/>
    </location>
</feature>
<evidence type="ECO:0000256" key="6">
    <source>
        <dbReference type="ARBA" id="ARBA00022833"/>
    </source>
</evidence>
<dbReference type="PROSITE" id="PS50157">
    <property type="entry name" value="ZINC_FINGER_C2H2_2"/>
    <property type="match status" value="7"/>
</dbReference>
<dbReference type="Proteomes" id="UP000694548">
    <property type="component" value="Chromosome sgr04"/>
</dbReference>
<feature type="domain" description="C2H2-type" evidence="13">
    <location>
        <begin position="340"/>
        <end position="367"/>
    </location>
</feature>
<evidence type="ECO:0000256" key="1">
    <source>
        <dbReference type="ARBA" id="ARBA00004123"/>
    </source>
</evidence>
<proteinExistence type="inferred from homology"/>
<reference evidence="14" key="2">
    <citation type="submission" date="2025-08" db="UniProtKB">
        <authorList>
            <consortium name="Ensembl"/>
        </authorList>
    </citation>
    <scope>IDENTIFICATION</scope>
</reference>
<dbReference type="InterPro" id="IPR013087">
    <property type="entry name" value="Znf_C2H2_type"/>
</dbReference>
<protein>
    <recommendedName>
        <fullName evidence="13">C2H2-type domain-containing protein</fullName>
    </recommendedName>
</protein>
<reference evidence="14" key="1">
    <citation type="submission" date="2014-08" db="EMBL/GenBank/DDBJ databases">
        <authorList>
            <person name="Senf B."/>
            <person name="Petzold A."/>
            <person name="Downie B.R."/>
            <person name="Koch P."/>
            <person name="Platzer M."/>
        </authorList>
    </citation>
    <scope>NUCLEOTIDE SEQUENCE [LARGE SCALE GENOMIC DNA]</scope>
    <source>
        <strain evidence="14">GRZ</strain>
    </source>
</reference>
<feature type="domain" description="C2H2-type" evidence="13">
    <location>
        <begin position="312"/>
        <end position="339"/>
    </location>
</feature>
<comment type="subcellular location">
    <subcellularLocation>
        <location evidence="1">Nucleus</location>
    </subcellularLocation>
</comment>
<dbReference type="InterPro" id="IPR036236">
    <property type="entry name" value="Znf_C2H2_sf"/>
</dbReference>
<keyword evidence="8" id="KW-0238">DNA-binding</keyword>
<dbReference type="PANTHER" id="PTHR24409">
    <property type="entry name" value="ZINC FINGER PROTEIN 142"/>
    <property type="match status" value="1"/>
</dbReference>
<name>A0A8C6K7S9_NOTFU</name>
<evidence type="ECO:0000313" key="14">
    <source>
        <dbReference type="Ensembl" id="ENSNFUP00015000904.1"/>
    </source>
</evidence>
<feature type="region of interest" description="Disordered" evidence="12">
    <location>
        <begin position="131"/>
        <end position="195"/>
    </location>
</feature>
<reference evidence="14" key="3">
    <citation type="submission" date="2025-09" db="UniProtKB">
        <authorList>
            <consortium name="Ensembl"/>
        </authorList>
    </citation>
    <scope>IDENTIFICATION</scope>
</reference>
<evidence type="ECO:0000256" key="3">
    <source>
        <dbReference type="ARBA" id="ARBA00022723"/>
    </source>
</evidence>
<dbReference type="FunFam" id="3.30.160.60:FF:000670">
    <property type="entry name" value="zinc finger protein 22"/>
    <property type="match status" value="1"/>
</dbReference>
<keyword evidence="7" id="KW-0805">Transcription regulation</keyword>
<dbReference type="FunFam" id="3.30.160.60:FF:000322">
    <property type="entry name" value="GDNF-inducible zinc finger protein 1"/>
    <property type="match status" value="1"/>
</dbReference>
<evidence type="ECO:0000259" key="13">
    <source>
        <dbReference type="PROSITE" id="PS50157"/>
    </source>
</evidence>
<dbReference type="GO" id="GO:0008270">
    <property type="term" value="F:zinc ion binding"/>
    <property type="evidence" value="ECO:0007669"/>
    <property type="project" value="UniProtKB-KW"/>
</dbReference>
<evidence type="ECO:0000256" key="7">
    <source>
        <dbReference type="ARBA" id="ARBA00023015"/>
    </source>
</evidence>
<dbReference type="GeneTree" id="ENSGT01150000286959"/>
<dbReference type="AlphaFoldDB" id="A0A8C6K7S9"/>
<feature type="domain" description="C2H2-type" evidence="13">
    <location>
        <begin position="284"/>
        <end position="311"/>
    </location>
</feature>
<keyword evidence="3" id="KW-0479">Metal-binding</keyword>
<feature type="domain" description="C2H2-type" evidence="13">
    <location>
        <begin position="197"/>
        <end position="224"/>
    </location>
</feature>
<dbReference type="SUPFAM" id="SSF57667">
    <property type="entry name" value="beta-beta-alpha zinc fingers"/>
    <property type="match status" value="4"/>
</dbReference>
<evidence type="ECO:0000256" key="4">
    <source>
        <dbReference type="ARBA" id="ARBA00022737"/>
    </source>
</evidence>
<feature type="domain" description="C2H2-type" evidence="13">
    <location>
        <begin position="256"/>
        <end position="283"/>
    </location>
</feature>
<keyword evidence="9" id="KW-0804">Transcription</keyword>
<sequence>MSSSQSLREFIRERLTAAAAEIFSEFEQTIVRYEEEIDRQRRLRNKELNHLCKVDVYQVVLVKEETPEEKSTGVDKQDPEGLYIKEDLWTSLEGEQIRLKVEKDAARFPFTVVSMKNEDVEDKPLFSQLHQQQMEDHDVPTSSSGDQMTAEAGGGAETSKNPDLNPHEQTSDASETDVMKGHSTIRSSGFQKEPKSFNCDHCGKRLGRKSNLNRHIILHTGQKPFTCELCGKRFSQKANLNRHMTVHTGQKPLKHFSCELCGQRFSRNSTLNSHMRIHTGQKPFACEFCGQRFSQNTNLSHHIRVHTGQKPFACELCGQRFSQKNTLIRHTRVHTGQKPFACELCGQRFSQKNTLTRHMIVHTGQKPIACELCGQRFSQKTNLNKHMRIHTGHRELL</sequence>
<dbReference type="GO" id="GO:0000981">
    <property type="term" value="F:DNA-binding transcription factor activity, RNA polymerase II-specific"/>
    <property type="evidence" value="ECO:0007669"/>
    <property type="project" value="TreeGrafter"/>
</dbReference>
<keyword evidence="6" id="KW-0862">Zinc</keyword>
<evidence type="ECO:0000256" key="10">
    <source>
        <dbReference type="ARBA" id="ARBA00023242"/>
    </source>
</evidence>
<comment type="similarity">
    <text evidence="2">Belongs to the krueppel C2H2-type zinc-finger protein family.</text>
</comment>
<dbReference type="GO" id="GO:0042802">
    <property type="term" value="F:identical protein binding"/>
    <property type="evidence" value="ECO:0007669"/>
    <property type="project" value="UniProtKB-ARBA"/>
</dbReference>
<evidence type="ECO:0000313" key="15">
    <source>
        <dbReference type="Proteomes" id="UP000694548"/>
    </source>
</evidence>
<evidence type="ECO:0000256" key="8">
    <source>
        <dbReference type="ARBA" id="ARBA00023125"/>
    </source>
</evidence>
<dbReference type="PANTHER" id="PTHR24409:SF295">
    <property type="entry name" value="AZ2-RELATED"/>
    <property type="match status" value="1"/>
</dbReference>
<dbReference type="Gene3D" id="3.30.160.60">
    <property type="entry name" value="Classic Zinc Finger"/>
    <property type="match status" value="7"/>
</dbReference>
<dbReference type="Ensembl" id="ENSNFUT00015000990.1">
    <property type="protein sequence ID" value="ENSNFUP00015000904.1"/>
    <property type="gene ID" value="ENSNFUG00015000545.1"/>
</dbReference>
<evidence type="ECO:0000256" key="11">
    <source>
        <dbReference type="PROSITE-ProRule" id="PRU00042"/>
    </source>
</evidence>
<dbReference type="FunFam" id="3.30.160.60:FF:000912">
    <property type="entry name" value="Zinc finger protein 660"/>
    <property type="match status" value="3"/>
</dbReference>
<keyword evidence="10" id="KW-0539">Nucleus</keyword>
<organism evidence="14 15">
    <name type="scientific">Nothobranchius furzeri</name>
    <name type="common">Turquoise killifish</name>
    <dbReference type="NCBI Taxonomy" id="105023"/>
    <lineage>
        <taxon>Eukaryota</taxon>
        <taxon>Metazoa</taxon>
        <taxon>Chordata</taxon>
        <taxon>Craniata</taxon>
        <taxon>Vertebrata</taxon>
        <taxon>Euteleostomi</taxon>
        <taxon>Actinopterygii</taxon>
        <taxon>Neopterygii</taxon>
        <taxon>Teleostei</taxon>
        <taxon>Neoteleostei</taxon>
        <taxon>Acanthomorphata</taxon>
        <taxon>Ovalentaria</taxon>
        <taxon>Atherinomorphae</taxon>
        <taxon>Cyprinodontiformes</taxon>
        <taxon>Nothobranchiidae</taxon>
        <taxon>Nothobranchius</taxon>
    </lineage>
</organism>
<keyword evidence="5 11" id="KW-0863">Zinc-finger</keyword>
<evidence type="ECO:0000256" key="2">
    <source>
        <dbReference type="ARBA" id="ARBA00006991"/>
    </source>
</evidence>
<dbReference type="PROSITE" id="PS00028">
    <property type="entry name" value="ZINC_FINGER_C2H2_1"/>
    <property type="match status" value="7"/>
</dbReference>
<keyword evidence="15" id="KW-1185">Reference proteome</keyword>
<accession>A0A8C6K7S9</accession>
<dbReference type="GO" id="GO:0000977">
    <property type="term" value="F:RNA polymerase II transcription regulatory region sequence-specific DNA binding"/>
    <property type="evidence" value="ECO:0007669"/>
    <property type="project" value="TreeGrafter"/>
</dbReference>
<dbReference type="Pfam" id="PF00096">
    <property type="entry name" value="zf-C2H2"/>
    <property type="match status" value="7"/>
</dbReference>
<feature type="domain" description="C2H2-type" evidence="13">
    <location>
        <begin position="225"/>
        <end position="252"/>
    </location>
</feature>
<dbReference type="SMART" id="SM00355">
    <property type="entry name" value="ZnF_C2H2"/>
    <property type="match status" value="7"/>
</dbReference>
<keyword evidence="4" id="KW-0677">Repeat</keyword>
<evidence type="ECO:0000256" key="9">
    <source>
        <dbReference type="ARBA" id="ARBA00023163"/>
    </source>
</evidence>